<reference evidence="2 3" key="1">
    <citation type="submission" date="2017-01" db="EMBL/GenBank/DDBJ databases">
        <title>Draft sequence of Acidihalobacter ferrooxidans strain DSM 14175 (strain V8).</title>
        <authorList>
            <person name="Khaleque H.N."/>
            <person name="Ramsay J.P."/>
            <person name="Murphy R.J.T."/>
            <person name="Kaksonen A.H."/>
            <person name="Boxall N.J."/>
            <person name="Watkin E.L.J."/>
        </authorList>
    </citation>
    <scope>NUCLEOTIDE SEQUENCE [LARGE SCALE GENOMIC DNA]</scope>
    <source>
        <strain evidence="2 3">V8</strain>
    </source>
</reference>
<dbReference type="HAMAP" id="MF_00697">
    <property type="entry name" value="UPF0276"/>
    <property type="match status" value="1"/>
</dbReference>
<dbReference type="Proteomes" id="UP000243807">
    <property type="component" value="Chromosome"/>
</dbReference>
<organism evidence="2 3">
    <name type="scientific">Acidihalobacter ferrooxydans</name>
    <dbReference type="NCBI Taxonomy" id="1765967"/>
    <lineage>
        <taxon>Bacteria</taxon>
        <taxon>Pseudomonadati</taxon>
        <taxon>Pseudomonadota</taxon>
        <taxon>Gammaproteobacteria</taxon>
        <taxon>Chromatiales</taxon>
        <taxon>Ectothiorhodospiraceae</taxon>
        <taxon>Acidihalobacter</taxon>
    </lineage>
</organism>
<evidence type="ECO:0000313" key="2">
    <source>
        <dbReference type="EMBL" id="APZ44662.1"/>
    </source>
</evidence>
<proteinExistence type="inferred from homology"/>
<dbReference type="Gene3D" id="3.20.20.150">
    <property type="entry name" value="Divalent-metal-dependent TIM barrel enzymes"/>
    <property type="match status" value="1"/>
</dbReference>
<name>A0A1P8ULG3_9GAMM</name>
<dbReference type="PANTHER" id="PTHR42194">
    <property type="entry name" value="UPF0276 PROTEIN HI_1600"/>
    <property type="match status" value="1"/>
</dbReference>
<dbReference type="AlphaFoldDB" id="A0A1P8ULG3"/>
<dbReference type="STRING" id="1765967.BW247_10300"/>
<comment type="similarity">
    <text evidence="1">Belongs to the UPF0276 family.</text>
</comment>
<dbReference type="InterPro" id="IPR007801">
    <property type="entry name" value="MbnB/TglH/ChrH"/>
</dbReference>
<dbReference type="Pfam" id="PF05114">
    <property type="entry name" value="MbnB_TglH_ChrH"/>
    <property type="match status" value="1"/>
</dbReference>
<evidence type="ECO:0000313" key="3">
    <source>
        <dbReference type="Proteomes" id="UP000243807"/>
    </source>
</evidence>
<dbReference type="NCBIfam" id="NF003818">
    <property type="entry name" value="PRK05409.1"/>
    <property type="match status" value="1"/>
</dbReference>
<keyword evidence="3" id="KW-1185">Reference proteome</keyword>
<dbReference type="SUPFAM" id="SSF51658">
    <property type="entry name" value="Xylose isomerase-like"/>
    <property type="match status" value="1"/>
</dbReference>
<dbReference type="InterPro" id="IPR036237">
    <property type="entry name" value="Xyl_isomerase-like_sf"/>
</dbReference>
<sequence length="280" mass="30673">MSADVLAGIGLRAPHHDDFLSTRPAVGWVEVHSENFFVDGGPVLHTLDRVRADYPVSLHGVGLGLGSAAPLSTMHLDRLQRLIRHVEPLRVSEHLCWGQAGDGRYVNDLLPLPYTEEALRHVCARVDEVQERLGCSILIENLSAYLQYAEADYTEWAFLAEVARRSGCGILLDINNLYVNAINHGFDAHVYLAAMPPAAVGEIHLAGFSVQQVAGREVLIDTHSRAVSDAVWALYDAALARLGGRYTLIEWDNDLPPLATLLAEAEKARTRLEAVHAHAA</sequence>
<protein>
    <recommendedName>
        <fullName evidence="1">UPF0276 protein BW247_10300</fullName>
    </recommendedName>
</protein>
<dbReference type="EMBL" id="CP019434">
    <property type="protein sequence ID" value="APZ44662.1"/>
    <property type="molecule type" value="Genomic_DNA"/>
</dbReference>
<dbReference type="KEGG" id="afy:BW247_10300"/>
<dbReference type="PANTHER" id="PTHR42194:SF1">
    <property type="entry name" value="UPF0276 PROTEIN HI_1600"/>
    <property type="match status" value="1"/>
</dbReference>
<evidence type="ECO:0000256" key="1">
    <source>
        <dbReference type="HAMAP-Rule" id="MF_00697"/>
    </source>
</evidence>
<gene>
    <name evidence="2" type="ORF">BW247_10300</name>
</gene>
<accession>A0A1P8ULG3</accession>